<dbReference type="AlphaFoldDB" id="A0A699TJI3"/>
<proteinExistence type="predicted"/>
<organism evidence="1">
    <name type="scientific">Tanacetum cinerariifolium</name>
    <name type="common">Dalmatian daisy</name>
    <name type="synonym">Chrysanthemum cinerariifolium</name>
    <dbReference type="NCBI Taxonomy" id="118510"/>
    <lineage>
        <taxon>Eukaryota</taxon>
        <taxon>Viridiplantae</taxon>
        <taxon>Streptophyta</taxon>
        <taxon>Embryophyta</taxon>
        <taxon>Tracheophyta</taxon>
        <taxon>Spermatophyta</taxon>
        <taxon>Magnoliopsida</taxon>
        <taxon>eudicotyledons</taxon>
        <taxon>Gunneridae</taxon>
        <taxon>Pentapetalae</taxon>
        <taxon>asterids</taxon>
        <taxon>campanulids</taxon>
        <taxon>Asterales</taxon>
        <taxon>Asteraceae</taxon>
        <taxon>Asteroideae</taxon>
        <taxon>Anthemideae</taxon>
        <taxon>Anthemidinae</taxon>
        <taxon>Tanacetum</taxon>
    </lineage>
</organism>
<reference evidence="1" key="1">
    <citation type="journal article" date="2019" name="Sci. Rep.">
        <title>Draft genome of Tanacetum cinerariifolium, the natural source of mosquito coil.</title>
        <authorList>
            <person name="Yamashiro T."/>
            <person name="Shiraishi A."/>
            <person name="Satake H."/>
            <person name="Nakayama K."/>
        </authorList>
    </citation>
    <scope>NUCLEOTIDE SEQUENCE</scope>
</reference>
<evidence type="ECO:0000313" key="1">
    <source>
        <dbReference type="EMBL" id="GFD10855.1"/>
    </source>
</evidence>
<dbReference type="EMBL" id="BKCJ011255128">
    <property type="protein sequence ID" value="GFD10855.1"/>
    <property type="molecule type" value="Genomic_DNA"/>
</dbReference>
<accession>A0A699TJI3</accession>
<name>A0A699TJI3_TANCI</name>
<protein>
    <submittedName>
        <fullName evidence="1">Uncharacterized protein</fullName>
    </submittedName>
</protein>
<comment type="caution">
    <text evidence="1">The sequence shown here is derived from an EMBL/GenBank/DDBJ whole genome shotgun (WGS) entry which is preliminary data.</text>
</comment>
<sequence>QGAVVAAFQHNIDYHVERFVAKALGGADKITCGIVEQNIYAAKFFVSARQHGFNGIVLTHIAGHSQHPAAGLLAQLGSGSFQHVELAAGYGYVGPELEKICTASPRLPGTGYHYYSRATSDTASSGHRAASDAAGGRFCGCRRSPPDCFPAQCRRAGT</sequence>
<feature type="non-terminal residue" evidence="1">
    <location>
        <position position="1"/>
    </location>
</feature>
<gene>
    <name evidence="1" type="ORF">Tci_882824</name>
</gene>